<name>A0ABQ0WLZ7_9LACO</name>
<accession>A0ABQ0WLZ7</accession>
<evidence type="ECO:0000256" key="3">
    <source>
        <dbReference type="ARBA" id="ARBA00022741"/>
    </source>
</evidence>
<dbReference type="InterPro" id="IPR003593">
    <property type="entry name" value="AAA+_ATPase"/>
</dbReference>
<dbReference type="InterPro" id="IPR027417">
    <property type="entry name" value="P-loop_NTPase"/>
</dbReference>
<evidence type="ECO:0000313" key="11">
    <source>
        <dbReference type="Proteomes" id="UP000321691"/>
    </source>
</evidence>
<protein>
    <submittedName>
        <fullName evidence="10">ABC transporter</fullName>
    </submittedName>
</protein>
<sequence length="531" mass="58490">MKKYLNRPLFTLAVLASLLAGLEMPFNTFTYSFFFYLIEKRLASWIVPAIVLILMGYALFAGLKYWQTRIVNRNIFQINLALKTQVVQHRMAISSSIGDHETDNVSFFMNDLKLLEDNYWRQIFSLLGAGTMVIGTLGYALYSNVLVTLVFLAFMVVPTFAPKLFSRSIQVRTQQWSQQNQTLSATVHDLFHGALLLKRYTVLHGFDSRLKSSLSGMEGANARLKNQLALSNAVIGFLFMVFSDIPIGLGIYLTITGRLQLSQFVAIQYSSSWILNGFNQIVAGWNTITSTKAIRQQVAQDTTTPALPQASTAAAVRTVELQHVTFAYQDHPIFQDLSLQVHQGDKVLIRGRSGIGKSTLIRLLLQEETPTAGCALVNGQAYTQADADQWFGVVGQTPVVFQDTVQQNITLGQPASVQSLQSALAMAGLPELATTASLNASISEEGTNFSGGQLKRLEIARALFFNRKVLLIDEGTASLDPATALAIHRQILANPQLTVIEVDHHIPADILPLYTAVYDLQAGQLTPATAN</sequence>
<reference evidence="10 11" key="1">
    <citation type="submission" date="2019-07" db="EMBL/GenBank/DDBJ databases">
        <title>Whole genome shotgun sequence of Lactobacillus spicheri NBRC 107155.</title>
        <authorList>
            <person name="Hosoyama A."/>
            <person name="Uohara A."/>
            <person name="Ohji S."/>
            <person name="Ichikawa N."/>
        </authorList>
    </citation>
    <scope>NUCLEOTIDE SEQUENCE [LARGE SCALE GENOMIC DNA]</scope>
    <source>
        <strain evidence="10 11">NBRC 107155</strain>
    </source>
</reference>
<evidence type="ECO:0000259" key="8">
    <source>
        <dbReference type="PROSITE" id="PS50893"/>
    </source>
</evidence>
<keyword evidence="4" id="KW-0067">ATP-binding</keyword>
<evidence type="ECO:0000256" key="6">
    <source>
        <dbReference type="ARBA" id="ARBA00023136"/>
    </source>
</evidence>
<dbReference type="InterPro" id="IPR011527">
    <property type="entry name" value="ABC1_TM_dom"/>
</dbReference>
<feature type="transmembrane region" description="Helical" evidence="7">
    <location>
        <begin position="42"/>
        <end position="63"/>
    </location>
</feature>
<evidence type="ECO:0000256" key="7">
    <source>
        <dbReference type="SAM" id="Phobius"/>
    </source>
</evidence>
<keyword evidence="6 7" id="KW-0472">Membrane</keyword>
<dbReference type="RefSeq" id="WP_056963355.1">
    <property type="nucleotide sequence ID" value="NZ_BJZI01000001.1"/>
</dbReference>
<keyword evidence="11" id="KW-1185">Reference proteome</keyword>
<evidence type="ECO:0000256" key="2">
    <source>
        <dbReference type="ARBA" id="ARBA00022692"/>
    </source>
</evidence>
<feature type="domain" description="ABC transporter" evidence="8">
    <location>
        <begin position="319"/>
        <end position="530"/>
    </location>
</feature>
<dbReference type="PANTHER" id="PTHR24221">
    <property type="entry name" value="ATP-BINDING CASSETTE SUB-FAMILY B"/>
    <property type="match status" value="1"/>
</dbReference>
<comment type="subcellular location">
    <subcellularLocation>
        <location evidence="1">Cell membrane</location>
        <topology evidence="1">Multi-pass membrane protein</topology>
    </subcellularLocation>
</comment>
<dbReference type="Gene3D" id="3.40.50.300">
    <property type="entry name" value="P-loop containing nucleotide triphosphate hydrolases"/>
    <property type="match status" value="1"/>
</dbReference>
<comment type="caution">
    <text evidence="10">The sequence shown here is derived from an EMBL/GenBank/DDBJ whole genome shotgun (WGS) entry which is preliminary data.</text>
</comment>
<dbReference type="InterPro" id="IPR036640">
    <property type="entry name" value="ABC1_TM_sf"/>
</dbReference>
<feature type="transmembrane region" description="Helical" evidence="7">
    <location>
        <begin position="233"/>
        <end position="255"/>
    </location>
</feature>
<evidence type="ECO:0000256" key="5">
    <source>
        <dbReference type="ARBA" id="ARBA00022989"/>
    </source>
</evidence>
<dbReference type="PROSITE" id="PS00211">
    <property type="entry name" value="ABC_TRANSPORTER_1"/>
    <property type="match status" value="1"/>
</dbReference>
<evidence type="ECO:0000259" key="9">
    <source>
        <dbReference type="PROSITE" id="PS50929"/>
    </source>
</evidence>
<dbReference type="InterPro" id="IPR003439">
    <property type="entry name" value="ABC_transporter-like_ATP-bd"/>
</dbReference>
<dbReference type="EMBL" id="BJZI01000001">
    <property type="protein sequence ID" value="GEO65645.1"/>
    <property type="molecule type" value="Genomic_DNA"/>
</dbReference>
<feature type="transmembrane region" description="Helical" evidence="7">
    <location>
        <begin position="119"/>
        <end position="139"/>
    </location>
</feature>
<dbReference type="InterPro" id="IPR017871">
    <property type="entry name" value="ABC_transporter-like_CS"/>
</dbReference>
<dbReference type="PROSITE" id="PS50893">
    <property type="entry name" value="ABC_TRANSPORTER_2"/>
    <property type="match status" value="1"/>
</dbReference>
<gene>
    <name evidence="10" type="ORF">LSP04_00640</name>
</gene>
<organism evidence="10 11">
    <name type="scientific">Levilactobacillus spicheri</name>
    <dbReference type="NCBI Taxonomy" id="216463"/>
    <lineage>
        <taxon>Bacteria</taxon>
        <taxon>Bacillati</taxon>
        <taxon>Bacillota</taxon>
        <taxon>Bacilli</taxon>
        <taxon>Lactobacillales</taxon>
        <taxon>Lactobacillaceae</taxon>
        <taxon>Levilactobacillus</taxon>
    </lineage>
</organism>
<dbReference type="SMART" id="SM00382">
    <property type="entry name" value="AAA"/>
    <property type="match status" value="1"/>
</dbReference>
<evidence type="ECO:0000256" key="4">
    <source>
        <dbReference type="ARBA" id="ARBA00022840"/>
    </source>
</evidence>
<keyword evidence="2 7" id="KW-0812">Transmembrane</keyword>
<keyword evidence="3" id="KW-0547">Nucleotide-binding</keyword>
<dbReference type="Pfam" id="PF00005">
    <property type="entry name" value="ABC_tran"/>
    <property type="match status" value="1"/>
</dbReference>
<proteinExistence type="predicted"/>
<dbReference type="Gene3D" id="1.20.1560.10">
    <property type="entry name" value="ABC transporter type 1, transmembrane domain"/>
    <property type="match status" value="1"/>
</dbReference>
<keyword evidence="5 7" id="KW-1133">Transmembrane helix</keyword>
<dbReference type="Pfam" id="PF00664">
    <property type="entry name" value="ABC_membrane"/>
    <property type="match status" value="1"/>
</dbReference>
<dbReference type="PROSITE" id="PS50929">
    <property type="entry name" value="ABC_TM1F"/>
    <property type="match status" value="1"/>
</dbReference>
<feature type="transmembrane region" description="Helical" evidence="7">
    <location>
        <begin position="145"/>
        <end position="165"/>
    </location>
</feature>
<evidence type="ECO:0000256" key="1">
    <source>
        <dbReference type="ARBA" id="ARBA00004651"/>
    </source>
</evidence>
<evidence type="ECO:0000313" key="10">
    <source>
        <dbReference type="EMBL" id="GEO65645.1"/>
    </source>
</evidence>
<dbReference type="SUPFAM" id="SSF52540">
    <property type="entry name" value="P-loop containing nucleoside triphosphate hydrolases"/>
    <property type="match status" value="1"/>
</dbReference>
<dbReference type="InterPro" id="IPR039421">
    <property type="entry name" value="Type_1_exporter"/>
</dbReference>
<dbReference type="Proteomes" id="UP000321691">
    <property type="component" value="Unassembled WGS sequence"/>
</dbReference>
<dbReference type="SUPFAM" id="SSF90123">
    <property type="entry name" value="ABC transporter transmembrane region"/>
    <property type="match status" value="1"/>
</dbReference>
<dbReference type="CDD" id="cd03228">
    <property type="entry name" value="ABCC_MRP_Like"/>
    <property type="match status" value="1"/>
</dbReference>
<feature type="domain" description="ABC transmembrane type-1" evidence="9">
    <location>
        <begin position="12"/>
        <end position="290"/>
    </location>
</feature>
<dbReference type="PANTHER" id="PTHR24221:SF654">
    <property type="entry name" value="ATP-BINDING CASSETTE SUB-FAMILY B MEMBER 6"/>
    <property type="match status" value="1"/>
</dbReference>